<dbReference type="GO" id="GO:0033294">
    <property type="term" value="F:ectoine binding"/>
    <property type="evidence" value="ECO:0007669"/>
    <property type="project" value="InterPro"/>
</dbReference>
<dbReference type="Gene3D" id="3.40.190.10">
    <property type="entry name" value="Periplasmic binding protein-like II"/>
    <property type="match status" value="2"/>
</dbReference>
<reference evidence="3" key="1">
    <citation type="submission" date="2010-09" db="EMBL/GenBank/DDBJ databases">
        <title>Complete sequence of chromosome2 of Burkholderia sp. CCGE1003.</title>
        <authorList>
            <consortium name="US DOE Joint Genome Institute"/>
            <person name="Lucas S."/>
            <person name="Copeland A."/>
            <person name="Lapidus A."/>
            <person name="Cheng J.-F."/>
            <person name="Bruce D."/>
            <person name="Goodwin L."/>
            <person name="Pitluck S."/>
            <person name="Daligault H."/>
            <person name="Davenport K."/>
            <person name="Detter J.C."/>
            <person name="Han C."/>
            <person name="Tapia R."/>
            <person name="Land M."/>
            <person name="Hauser L."/>
            <person name="Jeffries C."/>
            <person name="Kyrpides N."/>
            <person name="Ivanova N."/>
            <person name="Ovchinnikova G."/>
            <person name="Martinez-Romero E."/>
            <person name="Rogel M.A."/>
            <person name="Auchtung J."/>
            <person name="Tiedje J.M."/>
            <person name="Woyke T."/>
        </authorList>
    </citation>
    <scope>NUCLEOTIDE SEQUENCE</scope>
    <source>
        <strain evidence="3">CCGE1003</strain>
    </source>
</reference>
<evidence type="ECO:0000313" key="3">
    <source>
        <dbReference type="EMBL" id="ADN61004.1"/>
    </source>
</evidence>
<sequence length="330" mass="35545">MLHSRLQREAVQEAVWAAPGGAACVMRRHIHHLVHYLIHHVNNGIDMKAKRTSGLLGALCVAAATLTVPAQHASAETTLQRIQRTGEVRIGYANEAPFAYTTPDGKVTGESPEIARKIFAKMGVKKVDGVLTEWGSLIPGLRAGRFDVIAAGMYITPERCKQVAFANPQYQIKDTLLVPKGNPKNLHSYADIGKQPDLKLAVMAGAVELANSRDAGVKDAQLMQVPDTTAQLQAVRARRADAAAGTALTMKGLAAKASDQVEAVANFTDDPKHTGYGALAFRPEDTDLRDAVNKQLHDWLGTADHLQTVEPFGFDKSNLTTRTAADICGK</sequence>
<protein>
    <submittedName>
        <fullName evidence="3">Ectoine/hydroxyectoine ABC transporter solute-binding protein</fullName>
    </submittedName>
</protein>
<proteinExistence type="predicted"/>
<dbReference type="PROSITE" id="PS51257">
    <property type="entry name" value="PROKAR_LIPOPROTEIN"/>
    <property type="match status" value="1"/>
</dbReference>
<dbReference type="PANTHER" id="PTHR35936:SF17">
    <property type="entry name" value="ARGININE-BINDING EXTRACELLULAR PROTEIN ARTP"/>
    <property type="match status" value="1"/>
</dbReference>
<evidence type="ECO:0000256" key="1">
    <source>
        <dbReference type="ARBA" id="ARBA00022729"/>
    </source>
</evidence>
<dbReference type="InterPro" id="IPR014337">
    <property type="entry name" value="Ectoine_EhuB"/>
</dbReference>
<dbReference type="NCBIfam" id="TIGR02995">
    <property type="entry name" value="ectoine_ehuB"/>
    <property type="match status" value="1"/>
</dbReference>
<dbReference type="SUPFAM" id="SSF53850">
    <property type="entry name" value="Periplasmic binding protein-like II"/>
    <property type="match status" value="1"/>
</dbReference>
<dbReference type="eggNOG" id="COG0834">
    <property type="taxonomic scope" value="Bacteria"/>
</dbReference>
<dbReference type="STRING" id="640512.BC1003_5081"/>
<keyword evidence="1" id="KW-0732">Signal</keyword>
<dbReference type="KEGG" id="bgf:BC1003_5081"/>
<dbReference type="Pfam" id="PF00497">
    <property type="entry name" value="SBP_bac_3"/>
    <property type="match status" value="1"/>
</dbReference>
<dbReference type="CDD" id="cd01002">
    <property type="entry name" value="PBP2_Ehub_like"/>
    <property type="match status" value="1"/>
</dbReference>
<dbReference type="SMART" id="SM00062">
    <property type="entry name" value="PBPb"/>
    <property type="match status" value="1"/>
</dbReference>
<dbReference type="InterPro" id="IPR001638">
    <property type="entry name" value="Solute-binding_3/MltF_N"/>
</dbReference>
<dbReference type="PANTHER" id="PTHR35936">
    <property type="entry name" value="MEMBRANE-BOUND LYTIC MUREIN TRANSGLYCOSYLASE F"/>
    <property type="match status" value="1"/>
</dbReference>
<organism evidence="3">
    <name type="scientific">Burkholderia sp. (strain CCGE1003)</name>
    <dbReference type="NCBI Taxonomy" id="640512"/>
    <lineage>
        <taxon>Bacteria</taxon>
        <taxon>Pseudomonadati</taxon>
        <taxon>Pseudomonadota</taxon>
        <taxon>Betaproteobacteria</taxon>
        <taxon>Burkholderiales</taxon>
        <taxon>Burkholderiaceae</taxon>
        <taxon>Burkholderia</taxon>
    </lineage>
</organism>
<dbReference type="AlphaFoldDB" id="E1TK04"/>
<accession>E1TK04</accession>
<evidence type="ECO:0000259" key="2">
    <source>
        <dbReference type="SMART" id="SM00062"/>
    </source>
</evidence>
<dbReference type="GO" id="GO:0051470">
    <property type="term" value="P:ectoine transmembrane transport"/>
    <property type="evidence" value="ECO:0007669"/>
    <property type="project" value="InterPro"/>
</dbReference>
<name>E1TK04_BURSG</name>
<gene>
    <name evidence="3" type="ordered locus">BC1003_5081</name>
</gene>
<feature type="domain" description="Solute-binding protein family 3/N-terminal" evidence="2">
    <location>
        <begin position="87"/>
        <end position="303"/>
    </location>
</feature>
<dbReference type="HOGENOM" id="CLU_019602_2_0_4"/>
<dbReference type="EMBL" id="CP002218">
    <property type="protein sequence ID" value="ADN61004.1"/>
    <property type="molecule type" value="Genomic_DNA"/>
</dbReference>